<gene>
    <name evidence="2" type="ORF">DL546_000498</name>
</gene>
<name>A0A420XVX6_9PEZI</name>
<dbReference type="EMBL" id="QVQW01000159">
    <property type="protein sequence ID" value="RKU39729.1"/>
    <property type="molecule type" value="Genomic_DNA"/>
</dbReference>
<dbReference type="STRING" id="177199.A0A420XVX6"/>
<feature type="region of interest" description="Disordered" evidence="1">
    <location>
        <begin position="52"/>
        <end position="142"/>
    </location>
</feature>
<evidence type="ECO:0000313" key="3">
    <source>
        <dbReference type="Proteomes" id="UP000275385"/>
    </source>
</evidence>
<accession>A0A420XVX6</accession>
<feature type="compositionally biased region" description="Basic and acidic residues" evidence="1">
    <location>
        <begin position="124"/>
        <end position="135"/>
    </location>
</feature>
<dbReference type="AlphaFoldDB" id="A0A420XVX6"/>
<reference evidence="2 3" key="1">
    <citation type="submission" date="2018-08" db="EMBL/GenBank/DDBJ databases">
        <title>Draft genome of the lignicolous fungus Coniochaeta pulveracea.</title>
        <authorList>
            <person name="Borstlap C.J."/>
            <person name="De Witt R.N."/>
            <person name="Botha A."/>
            <person name="Volschenk H."/>
        </authorList>
    </citation>
    <scope>NUCLEOTIDE SEQUENCE [LARGE SCALE GENOMIC DNA]</scope>
    <source>
        <strain evidence="2 3">CAB683</strain>
    </source>
</reference>
<protein>
    <submittedName>
        <fullName evidence="2">Uncharacterized protein</fullName>
    </submittedName>
</protein>
<dbReference type="Proteomes" id="UP000275385">
    <property type="component" value="Unassembled WGS sequence"/>
</dbReference>
<comment type="caution">
    <text evidence="2">The sequence shown here is derived from an EMBL/GenBank/DDBJ whole genome shotgun (WGS) entry which is preliminary data.</text>
</comment>
<sequence length="719" mass="82414">MSQSFARSQSYIDVSTIRAAMTDLSSWFVKAYTHPMITDARRLDAGGISQKWETDAPVDGPDDMKCTSLPTSGGNNSNLVKNRTSAPHHSWESPTTQRLKPDRATKPSKRSAEAGSLASHKKRRVEENIKQKQLDSGDLDEAEPATLLPASREPTLSHEQHIRKVLQALGVNDLQPGSWEDLFLQLFKPTVHNNGCKEQLKDFSIRCKEETRGKSLVHMDDFLTQPAGEEWDTHDKEIDSEWASLVNDVVKLSEGVVNHKKMSKPSGPLNAVLACVWHYPTYATDKADWGHTMDRTNPSIAVQYTKFGPSPFVRSQDRIPFREQYGRNGVSWDTIYPHWEKILSRCDQFSRWLNGHSKIIMLIGEDNAKAFLDAVQLDDSLEQVKVRLRLKDFTMFTEVVGVPHRPFIIVVREKETKRIRRLVLFSYHTQYFMYTHNEAVGAYHDLLWNTACVMAGVEIQHPTNFLAMVEKNKQGKSNTSFSKNGPVQLVVYMRNQEKQSGKLWSEGEVRSRFRATLERHPEICLSRDAETGSWILPLLLHWCRKGNETQERNRAVNPKEKKVKKTNGIWVEPDVDLQSLLTFEPTLYKSLPTDSHRCQERDRVLNSKLQALFKTLQVRRRLSTDPTLLRDKMMKDTQKALKDLGTKDRKYTGVWLSRHVVWYAKDIPNGLRYVGDGGPESDDFPYDQKDHPAVKLESRWMSRDDFLKAHGTEDGTESK</sequence>
<feature type="compositionally biased region" description="Polar residues" evidence="1">
    <location>
        <begin position="68"/>
        <end position="98"/>
    </location>
</feature>
<evidence type="ECO:0000313" key="2">
    <source>
        <dbReference type="EMBL" id="RKU39729.1"/>
    </source>
</evidence>
<organism evidence="2 3">
    <name type="scientific">Coniochaeta pulveracea</name>
    <dbReference type="NCBI Taxonomy" id="177199"/>
    <lineage>
        <taxon>Eukaryota</taxon>
        <taxon>Fungi</taxon>
        <taxon>Dikarya</taxon>
        <taxon>Ascomycota</taxon>
        <taxon>Pezizomycotina</taxon>
        <taxon>Sordariomycetes</taxon>
        <taxon>Sordariomycetidae</taxon>
        <taxon>Coniochaetales</taxon>
        <taxon>Coniochaetaceae</taxon>
        <taxon>Coniochaeta</taxon>
    </lineage>
</organism>
<dbReference type="OrthoDB" id="5102629at2759"/>
<evidence type="ECO:0000256" key="1">
    <source>
        <dbReference type="SAM" id="MobiDB-lite"/>
    </source>
</evidence>
<keyword evidence="3" id="KW-1185">Reference proteome</keyword>
<proteinExistence type="predicted"/>